<keyword evidence="2" id="KW-1185">Reference proteome</keyword>
<dbReference type="EMBL" id="JAEDXU010000006">
    <property type="protein sequence ID" value="MBP1047074.1"/>
    <property type="molecule type" value="Genomic_DNA"/>
</dbReference>
<gene>
    <name evidence="1" type="ORF">I6N96_12405</name>
</gene>
<organism evidence="1 2">
    <name type="scientific">Enterococcus larvae</name>
    <dbReference type="NCBI Taxonomy" id="2794352"/>
    <lineage>
        <taxon>Bacteria</taxon>
        <taxon>Bacillati</taxon>
        <taxon>Bacillota</taxon>
        <taxon>Bacilli</taxon>
        <taxon>Lactobacillales</taxon>
        <taxon>Enterococcaceae</taxon>
        <taxon>Enterococcus</taxon>
    </lineage>
</organism>
<name>A0ABS4CKR2_9ENTE</name>
<protein>
    <recommendedName>
        <fullName evidence="3">YokE-like PH domain-containing protein</fullName>
    </recommendedName>
</protein>
<proteinExistence type="predicted"/>
<reference evidence="1 2" key="1">
    <citation type="submission" date="2020-12" db="EMBL/GenBank/DDBJ databases">
        <title>Vagococcus allomyrinae sp. nov. and Enterococcus lavae sp. nov., isolated from the larvae of Allomyrina dichotoma.</title>
        <authorList>
            <person name="Lee S.D."/>
        </authorList>
    </citation>
    <scope>NUCLEOTIDE SEQUENCE [LARGE SCALE GENOMIC DNA]</scope>
    <source>
        <strain evidence="1 2">BWM-S5</strain>
    </source>
</reference>
<comment type="caution">
    <text evidence="1">The sequence shown here is derived from an EMBL/GenBank/DDBJ whole genome shotgun (WGS) entry which is preliminary data.</text>
</comment>
<accession>A0ABS4CKR2</accession>
<evidence type="ECO:0000313" key="1">
    <source>
        <dbReference type="EMBL" id="MBP1047074.1"/>
    </source>
</evidence>
<sequence length="138" mass="16110">MNEAMKKENIEEYIKSNELDLELNQNFLYAQIDAKLWKYALFQAAAVLDISHLLLFFGEKELTIVGLTTVGNFTSDVFSISYDQISDFKFKKGMLLQSTLSFLHKKEKYIFKIPNVVLVAKWQKENLNYLQREGFIPN</sequence>
<dbReference type="Proteomes" id="UP000673375">
    <property type="component" value="Unassembled WGS sequence"/>
</dbReference>
<evidence type="ECO:0000313" key="2">
    <source>
        <dbReference type="Proteomes" id="UP000673375"/>
    </source>
</evidence>
<evidence type="ECO:0008006" key="3">
    <source>
        <dbReference type="Google" id="ProtNLM"/>
    </source>
</evidence>